<reference evidence="2 3" key="1">
    <citation type="submission" date="2021-01" db="EMBL/GenBank/DDBJ databases">
        <title>Whole genome shotgun sequence of Planobispora longispora NBRC 13918.</title>
        <authorList>
            <person name="Komaki H."/>
            <person name="Tamura T."/>
        </authorList>
    </citation>
    <scope>NUCLEOTIDE SEQUENCE [LARGE SCALE GENOMIC DNA]</scope>
    <source>
        <strain evidence="2 3">NBRC 13918</strain>
    </source>
</reference>
<organism evidence="2 3">
    <name type="scientific">Planobispora longispora</name>
    <dbReference type="NCBI Taxonomy" id="28887"/>
    <lineage>
        <taxon>Bacteria</taxon>
        <taxon>Bacillati</taxon>
        <taxon>Actinomycetota</taxon>
        <taxon>Actinomycetes</taxon>
        <taxon>Streptosporangiales</taxon>
        <taxon>Streptosporangiaceae</taxon>
        <taxon>Planobispora</taxon>
    </lineage>
</organism>
<dbReference type="CDD" id="cd04301">
    <property type="entry name" value="NAT_SF"/>
    <property type="match status" value="1"/>
</dbReference>
<evidence type="ECO:0000313" key="3">
    <source>
        <dbReference type="Proteomes" id="UP000616724"/>
    </source>
</evidence>
<dbReference type="GO" id="GO:1990189">
    <property type="term" value="F:protein N-terminal-serine acetyltransferase activity"/>
    <property type="evidence" value="ECO:0007669"/>
    <property type="project" value="TreeGrafter"/>
</dbReference>
<feature type="domain" description="N-acetyltransferase" evidence="1">
    <location>
        <begin position="1"/>
        <end position="155"/>
    </location>
</feature>
<dbReference type="InterPro" id="IPR000182">
    <property type="entry name" value="GNAT_dom"/>
</dbReference>
<accession>A0A8J3RIH5</accession>
<dbReference type="EMBL" id="BOOH01000016">
    <property type="protein sequence ID" value="GIH75435.1"/>
    <property type="molecule type" value="Genomic_DNA"/>
</dbReference>
<evidence type="ECO:0000313" key="2">
    <source>
        <dbReference type="EMBL" id="GIH75435.1"/>
    </source>
</evidence>
<evidence type="ECO:0000259" key="1">
    <source>
        <dbReference type="PROSITE" id="PS51186"/>
    </source>
</evidence>
<dbReference type="GO" id="GO:0005737">
    <property type="term" value="C:cytoplasm"/>
    <property type="evidence" value="ECO:0007669"/>
    <property type="project" value="TreeGrafter"/>
</dbReference>
<dbReference type="AlphaFoldDB" id="A0A8J3RIH5"/>
<dbReference type="PROSITE" id="PS51186">
    <property type="entry name" value="GNAT"/>
    <property type="match status" value="1"/>
</dbReference>
<dbReference type="Pfam" id="PF13302">
    <property type="entry name" value="Acetyltransf_3"/>
    <property type="match status" value="1"/>
</dbReference>
<dbReference type="Proteomes" id="UP000616724">
    <property type="component" value="Unassembled WGS sequence"/>
</dbReference>
<dbReference type="PANTHER" id="PTHR43441:SF2">
    <property type="entry name" value="FAMILY ACETYLTRANSFERASE, PUTATIVE (AFU_ORTHOLOGUE AFUA_7G00850)-RELATED"/>
    <property type="match status" value="1"/>
</dbReference>
<dbReference type="SUPFAM" id="SSF55729">
    <property type="entry name" value="Acyl-CoA N-acyltransferases (Nat)"/>
    <property type="match status" value="1"/>
</dbReference>
<dbReference type="GO" id="GO:0008999">
    <property type="term" value="F:protein-N-terminal-alanine acetyltransferase activity"/>
    <property type="evidence" value="ECO:0007669"/>
    <property type="project" value="TreeGrafter"/>
</dbReference>
<dbReference type="PANTHER" id="PTHR43441">
    <property type="entry name" value="RIBOSOMAL-PROTEIN-SERINE ACETYLTRANSFERASE"/>
    <property type="match status" value="1"/>
</dbReference>
<sequence length="167" mass="18683">MLRAMARDDLAVLYRLHEDVDTAVLTEVDPWVPETLEQRLSRYDDRSPDPANVRFTVVSLADGQVLGSCIVWGIDSFNRNAHLGISLLPQARGRGHGLDALRVMCDYAFRIRGLHRLGLETLATNTAMITTAEKAGFRREGVRRDHAWVMGSFVDELLFGLLAAEFS</sequence>
<gene>
    <name evidence="2" type="ORF">Plo01_18640</name>
</gene>
<dbReference type="Gene3D" id="3.40.630.30">
    <property type="match status" value="1"/>
</dbReference>
<proteinExistence type="predicted"/>
<name>A0A8J3RIH5_9ACTN</name>
<dbReference type="InterPro" id="IPR051908">
    <property type="entry name" value="Ribosomal_N-acetyltransferase"/>
</dbReference>
<comment type="caution">
    <text evidence="2">The sequence shown here is derived from an EMBL/GenBank/DDBJ whole genome shotgun (WGS) entry which is preliminary data.</text>
</comment>
<dbReference type="InterPro" id="IPR016181">
    <property type="entry name" value="Acyl_CoA_acyltransferase"/>
</dbReference>
<protein>
    <submittedName>
        <fullName evidence="2">N-acetyltransferase</fullName>
    </submittedName>
</protein>
<keyword evidence="3" id="KW-1185">Reference proteome</keyword>